<comment type="caution">
    <text evidence="2">The sequence shown here is derived from an EMBL/GenBank/DDBJ whole genome shotgun (WGS) entry which is preliminary data.</text>
</comment>
<reference evidence="2 3" key="1">
    <citation type="journal article" date="2012" name="Genome Biol.">
        <title>Genome and low-iron response of an oceanic diatom adapted to chronic iron limitation.</title>
        <authorList>
            <person name="Lommer M."/>
            <person name="Specht M."/>
            <person name="Roy A.S."/>
            <person name="Kraemer L."/>
            <person name="Andreson R."/>
            <person name="Gutowska M.A."/>
            <person name="Wolf J."/>
            <person name="Bergner S.V."/>
            <person name="Schilhabel M.B."/>
            <person name="Klostermeier U.C."/>
            <person name="Beiko R.G."/>
            <person name="Rosenstiel P."/>
            <person name="Hippler M."/>
            <person name="Laroche J."/>
        </authorList>
    </citation>
    <scope>NUCLEOTIDE SEQUENCE [LARGE SCALE GENOMIC DNA]</scope>
    <source>
        <strain evidence="2 3">CCMP1005</strain>
    </source>
</reference>
<feature type="region of interest" description="Disordered" evidence="1">
    <location>
        <begin position="107"/>
        <end position="342"/>
    </location>
</feature>
<name>K0T4A6_THAOC</name>
<gene>
    <name evidence="2" type="ORF">THAOC_04803</name>
</gene>
<evidence type="ECO:0000313" key="3">
    <source>
        <dbReference type="Proteomes" id="UP000266841"/>
    </source>
</evidence>
<dbReference type="OMA" id="MELLRCW"/>
<feature type="compositionally biased region" description="Pro residues" evidence="1">
    <location>
        <begin position="165"/>
        <end position="174"/>
    </location>
</feature>
<dbReference type="EMBL" id="AGNL01004396">
    <property type="protein sequence ID" value="EJK73563.1"/>
    <property type="molecule type" value="Genomic_DNA"/>
</dbReference>
<feature type="compositionally biased region" description="Basic and acidic residues" evidence="1">
    <location>
        <begin position="254"/>
        <end position="269"/>
    </location>
</feature>
<evidence type="ECO:0000256" key="1">
    <source>
        <dbReference type="SAM" id="MobiDB-lite"/>
    </source>
</evidence>
<keyword evidence="3" id="KW-1185">Reference proteome</keyword>
<sequence>MAAVDDAGPPAVQPSPSGTDASLAYSADTDALLSATMAPGGGSPDRPTRPDEGGGFDGPDGARPAFGPHGDATSTVRAMHRRLLGLLSDPSKFAEAVEWQTLVDRGIDPAAAGGEGGGSAGGGLASFDGEFDDEASGAADEAKDVNEGADGGEGGGGKYRDQPRLIPPLPPPGLRPGRRGRPPPGPHRQPALRDRASHGHRARGGRRRRRTQPALPEVARAHAGGGPRAPHRPAGPDGHEDQRGPVQGHRRAPRGVEVDEQVQPRERVRAPRRGRRRGGRRRRRHGLRLRRPRHHDDRRRLRDGLGRDAPELLPDVRQPLRPEDAGGRGADQEGDEADRATG</sequence>
<dbReference type="Proteomes" id="UP000266841">
    <property type="component" value="Unassembled WGS sequence"/>
</dbReference>
<proteinExistence type="predicted"/>
<feature type="compositionally biased region" description="Gly residues" evidence="1">
    <location>
        <begin position="113"/>
        <end position="124"/>
    </location>
</feature>
<protein>
    <submittedName>
        <fullName evidence="2">Uncharacterized protein</fullName>
    </submittedName>
</protein>
<dbReference type="AlphaFoldDB" id="K0T4A6"/>
<feature type="region of interest" description="Disordered" evidence="1">
    <location>
        <begin position="1"/>
        <end position="74"/>
    </location>
</feature>
<organism evidence="2 3">
    <name type="scientific">Thalassiosira oceanica</name>
    <name type="common">Marine diatom</name>
    <dbReference type="NCBI Taxonomy" id="159749"/>
    <lineage>
        <taxon>Eukaryota</taxon>
        <taxon>Sar</taxon>
        <taxon>Stramenopiles</taxon>
        <taxon>Ochrophyta</taxon>
        <taxon>Bacillariophyta</taxon>
        <taxon>Coscinodiscophyceae</taxon>
        <taxon>Thalassiosirophycidae</taxon>
        <taxon>Thalassiosirales</taxon>
        <taxon>Thalassiosiraceae</taxon>
        <taxon>Thalassiosira</taxon>
    </lineage>
</organism>
<evidence type="ECO:0000313" key="2">
    <source>
        <dbReference type="EMBL" id="EJK73563.1"/>
    </source>
</evidence>
<feature type="compositionally biased region" description="Basic residues" evidence="1">
    <location>
        <begin position="198"/>
        <end position="211"/>
    </location>
</feature>
<feature type="compositionally biased region" description="Basic and acidic residues" evidence="1">
    <location>
        <begin position="294"/>
        <end position="310"/>
    </location>
</feature>
<accession>K0T4A6</accession>
<feature type="compositionally biased region" description="Basic residues" evidence="1">
    <location>
        <begin position="270"/>
        <end position="293"/>
    </location>
</feature>